<comment type="subcellular location">
    <subcellularLocation>
        <location evidence="1">Cell membrane</location>
        <topology evidence="1">Multi-pass membrane protein</topology>
    </subcellularLocation>
</comment>
<dbReference type="GO" id="GO:0005886">
    <property type="term" value="C:plasma membrane"/>
    <property type="evidence" value="ECO:0007669"/>
    <property type="project" value="UniProtKB-SubCell"/>
</dbReference>
<feature type="transmembrane region" description="Helical" evidence="7">
    <location>
        <begin position="207"/>
        <end position="230"/>
    </location>
</feature>
<feature type="transmembrane region" description="Helical" evidence="7">
    <location>
        <begin position="165"/>
        <end position="187"/>
    </location>
</feature>
<dbReference type="Proteomes" id="UP000317209">
    <property type="component" value="Unassembled WGS sequence"/>
</dbReference>
<organism evidence="8 9">
    <name type="scientific">Microbacterium saperdae</name>
    <dbReference type="NCBI Taxonomy" id="69368"/>
    <lineage>
        <taxon>Bacteria</taxon>
        <taxon>Bacillati</taxon>
        <taxon>Actinomycetota</taxon>
        <taxon>Actinomycetes</taxon>
        <taxon>Micrococcales</taxon>
        <taxon>Microbacteriaceae</taxon>
        <taxon>Microbacterium</taxon>
    </lineage>
</organism>
<name>A0A543BMW6_9MICO</name>
<evidence type="ECO:0000256" key="4">
    <source>
        <dbReference type="ARBA" id="ARBA00022989"/>
    </source>
</evidence>
<evidence type="ECO:0000313" key="9">
    <source>
        <dbReference type="Proteomes" id="UP000317209"/>
    </source>
</evidence>
<dbReference type="PANTHER" id="PTHR30213:SF0">
    <property type="entry name" value="UPF0761 MEMBRANE PROTEIN YIHY"/>
    <property type="match status" value="1"/>
</dbReference>
<feature type="transmembrane region" description="Helical" evidence="7">
    <location>
        <begin position="57"/>
        <end position="83"/>
    </location>
</feature>
<dbReference type="PANTHER" id="PTHR30213">
    <property type="entry name" value="INNER MEMBRANE PROTEIN YHJD"/>
    <property type="match status" value="1"/>
</dbReference>
<evidence type="ECO:0000256" key="3">
    <source>
        <dbReference type="ARBA" id="ARBA00022692"/>
    </source>
</evidence>
<keyword evidence="3 7" id="KW-0812">Transmembrane</keyword>
<feature type="transmembrane region" description="Helical" evidence="7">
    <location>
        <begin position="121"/>
        <end position="144"/>
    </location>
</feature>
<evidence type="ECO:0000256" key="2">
    <source>
        <dbReference type="ARBA" id="ARBA00022475"/>
    </source>
</evidence>
<keyword evidence="9" id="KW-1185">Reference proteome</keyword>
<proteinExistence type="predicted"/>
<evidence type="ECO:0000256" key="6">
    <source>
        <dbReference type="SAM" id="MobiDB-lite"/>
    </source>
</evidence>
<feature type="transmembrane region" description="Helical" evidence="7">
    <location>
        <begin position="242"/>
        <end position="266"/>
    </location>
</feature>
<dbReference type="InterPro" id="IPR017039">
    <property type="entry name" value="Virul_fac_BrkB"/>
</dbReference>
<feature type="compositionally biased region" description="Basic and acidic residues" evidence="6">
    <location>
        <begin position="10"/>
        <end position="19"/>
    </location>
</feature>
<dbReference type="NCBIfam" id="TIGR00765">
    <property type="entry name" value="yihY_not_rbn"/>
    <property type="match status" value="1"/>
</dbReference>
<dbReference type="AlphaFoldDB" id="A0A543BMW6"/>
<evidence type="ECO:0000313" key="8">
    <source>
        <dbReference type="EMBL" id="TQL86189.1"/>
    </source>
</evidence>
<dbReference type="EMBL" id="VFOX01000001">
    <property type="protein sequence ID" value="TQL86189.1"/>
    <property type="molecule type" value="Genomic_DNA"/>
</dbReference>
<dbReference type="OrthoDB" id="9781030at2"/>
<evidence type="ECO:0000256" key="7">
    <source>
        <dbReference type="SAM" id="Phobius"/>
    </source>
</evidence>
<dbReference type="Pfam" id="PF03631">
    <property type="entry name" value="Virul_fac_BrkB"/>
    <property type="match status" value="1"/>
</dbReference>
<feature type="region of interest" description="Disordered" evidence="6">
    <location>
        <begin position="1"/>
        <end position="32"/>
    </location>
</feature>
<gene>
    <name evidence="8" type="ORF">FB560_1833</name>
</gene>
<keyword evidence="5 7" id="KW-0472">Membrane</keyword>
<sequence length="357" mass="38212">MSSGSVSANEKSREGRSTDMSDTTAEEPSPNDLDARSWKFVARSVVRKFGADGAGDIAAGLTFHAVLALIPAIMVIVSIISLLGKESETVSLVLEVARTVASPEVAKALASVVDVLAESSIAGLALVTGLALTIWAGARYIAVLGRGTNRVYGVDEGRRGWALKLMQLAVSVVLFAAVLAVAALLTLSEPVARAIGDALSLGDSVLIAWQILRWPLLAAVVIAAVAFLYDRAPNVKHVKFRWVSLGAGIAILVLIVASALFSLYVSNIVDYDRVYGPLAGAIIFLLWMWIANLALMLGVEFDAAVERARELRAGEPAEFRVQLPLRDSTQVEEKNQRTIDEIAEARELRHRSDDGAR</sequence>
<evidence type="ECO:0000256" key="1">
    <source>
        <dbReference type="ARBA" id="ARBA00004651"/>
    </source>
</evidence>
<comment type="caution">
    <text evidence="8">The sequence shown here is derived from an EMBL/GenBank/DDBJ whole genome shotgun (WGS) entry which is preliminary data.</text>
</comment>
<keyword evidence="2" id="KW-1003">Cell membrane</keyword>
<evidence type="ECO:0000256" key="5">
    <source>
        <dbReference type="ARBA" id="ARBA00023136"/>
    </source>
</evidence>
<protein>
    <submittedName>
        <fullName evidence="8">Membrane protein</fullName>
    </submittedName>
</protein>
<keyword evidence="4 7" id="KW-1133">Transmembrane helix</keyword>
<reference evidence="8 9" key="1">
    <citation type="submission" date="2019-06" db="EMBL/GenBank/DDBJ databases">
        <title>Sequencing the genomes of 1000 actinobacteria strains.</title>
        <authorList>
            <person name="Klenk H.-P."/>
        </authorList>
    </citation>
    <scope>NUCLEOTIDE SEQUENCE [LARGE SCALE GENOMIC DNA]</scope>
    <source>
        <strain evidence="8 9">DSM 20169</strain>
    </source>
</reference>
<feature type="transmembrane region" description="Helical" evidence="7">
    <location>
        <begin position="278"/>
        <end position="299"/>
    </location>
</feature>
<accession>A0A543BMW6</accession>